<evidence type="ECO:0000256" key="1">
    <source>
        <dbReference type="ARBA" id="ARBA00005634"/>
    </source>
</evidence>
<feature type="domain" description="Transferrin receptor-like dimerisation" evidence="4">
    <location>
        <begin position="641"/>
        <end position="735"/>
    </location>
</feature>
<dbReference type="EnsemblMetazoa" id="SMAR004015-RA">
    <property type="protein sequence ID" value="SMAR004015-PA"/>
    <property type="gene ID" value="SMAR004015"/>
</dbReference>
<feature type="domain" description="Peptidase M28" evidence="5">
    <location>
        <begin position="385"/>
        <end position="563"/>
    </location>
</feature>
<dbReference type="SUPFAM" id="SSF47672">
    <property type="entry name" value="Transferrin receptor-like dimerisation domain"/>
    <property type="match status" value="1"/>
</dbReference>
<dbReference type="FunFam" id="3.40.630.10:FF:000101">
    <property type="entry name" value="N-acetylated alpha-linked acidic dipeptidase like 1"/>
    <property type="match status" value="1"/>
</dbReference>
<reference evidence="6" key="2">
    <citation type="submission" date="2015-02" db="UniProtKB">
        <authorList>
            <consortium name="EnsemblMetazoa"/>
        </authorList>
    </citation>
    <scope>IDENTIFICATION</scope>
</reference>
<evidence type="ECO:0008006" key="8">
    <source>
        <dbReference type="Google" id="ProtNLM"/>
    </source>
</evidence>
<dbReference type="Gene3D" id="3.40.630.10">
    <property type="entry name" value="Zn peptidases"/>
    <property type="match status" value="1"/>
</dbReference>
<dbReference type="Pfam" id="PF04389">
    <property type="entry name" value="Peptidase_M28"/>
    <property type="match status" value="1"/>
</dbReference>
<sequence>MGDYIRGKKAYTKWDADSENIDIEYRPDAQKKQIQDGWLSGTKGKVIKVLLVLLVFCLGLITGFFLRRGVVTKEVSKETVVVSHNEEPAYSSTPGKKQELLNLIQVDNIKQFLKNYTLEPHIAGKLANKKYANHIKDLWQTWGIDNVHIEKFRVMLSYPSNTKPNIVQLINRKNNKTLKIASESGDDELHPDLRPYLAYSPNGTAEGKLVYVNYGRKEDFEYLHFNKSINLTGCIAIMRMGQIHIANKIKFAEDFGIVGTILYPDPIDYVHGVPIYPDGLGLPGDGIIRGSLNLLPGDPITPIQPATEYAYRQSKVMFSIPRIPVQPISYNNALKFMNDMDGPPGNESWKGGLNISYLVGPGHKDKDLSIEMILYNEFKEEEVFNVLGSLKGKFEPDRYIIFGNHYDSWTNGTGDPGTGLASFLEAVRALGEFTKTGWKPGRTLVFALWDAKEFGMIGSTEWLEMHRDELASRALVYINTDAAIMGTEVLSAMGSPLLLKAFTAAAQEKAIEDAYHHWLSMHSIHAENIEPQLEILGGSSDYVTFMSCYGISSLHLYFENEDPVSKYKLSYSAYDDFEAFSYVDPRFEVAVTISKLLASLALELSDSLKMPVNTEDYGMKVMSEFHKFHELYSSELSELNVSLDSLELAVKTFDKACLEYHNNFQSVNEHEELLGYHEYNDRAMELERALISRHSDSFYKVYYRHVLFGPHPDNKNIGIFLPEVVNLILKIRSLKKQSQVDLTVVVGLKYELSQVISCLYGAVGVLNSSILKYQM</sequence>
<evidence type="ECO:0000259" key="4">
    <source>
        <dbReference type="Pfam" id="PF04253"/>
    </source>
</evidence>
<dbReference type="AlphaFoldDB" id="T1ISE6"/>
<evidence type="ECO:0000313" key="7">
    <source>
        <dbReference type="Proteomes" id="UP000014500"/>
    </source>
</evidence>
<reference evidence="7" key="1">
    <citation type="submission" date="2011-05" db="EMBL/GenBank/DDBJ databases">
        <authorList>
            <person name="Richards S.R."/>
            <person name="Qu J."/>
            <person name="Jiang H."/>
            <person name="Jhangiani S.N."/>
            <person name="Agravi P."/>
            <person name="Goodspeed R."/>
            <person name="Gross S."/>
            <person name="Mandapat C."/>
            <person name="Jackson L."/>
            <person name="Mathew T."/>
            <person name="Pu L."/>
            <person name="Thornton R."/>
            <person name="Saada N."/>
            <person name="Wilczek-Boney K.B."/>
            <person name="Lee S."/>
            <person name="Kovar C."/>
            <person name="Wu Y."/>
            <person name="Scherer S.E."/>
            <person name="Worley K.C."/>
            <person name="Muzny D.M."/>
            <person name="Gibbs R."/>
        </authorList>
    </citation>
    <scope>NUCLEOTIDE SEQUENCE</scope>
    <source>
        <strain evidence="7">Brora</strain>
    </source>
</reference>
<name>T1ISE6_STRMM</name>
<protein>
    <recommendedName>
        <fullName evidence="8">Peptidase M28 domain-containing protein</fullName>
    </recommendedName>
</protein>
<dbReference type="Proteomes" id="UP000014500">
    <property type="component" value="Unassembled WGS sequence"/>
</dbReference>
<evidence type="ECO:0000259" key="3">
    <source>
        <dbReference type="Pfam" id="PF02225"/>
    </source>
</evidence>
<dbReference type="SUPFAM" id="SSF53187">
    <property type="entry name" value="Zn-dependent exopeptidases"/>
    <property type="match status" value="1"/>
</dbReference>
<dbReference type="PANTHER" id="PTHR10404">
    <property type="entry name" value="N-ACETYLATED-ALPHA-LINKED ACIDIC DIPEPTIDASE"/>
    <property type="match status" value="1"/>
</dbReference>
<dbReference type="InterPro" id="IPR039373">
    <property type="entry name" value="Peptidase_M28B"/>
</dbReference>
<dbReference type="InterPro" id="IPR036757">
    <property type="entry name" value="TFR-like_dimer_dom_sf"/>
</dbReference>
<accession>T1ISE6</accession>
<dbReference type="InterPro" id="IPR046450">
    <property type="entry name" value="PA_dom_sf"/>
</dbReference>
<feature type="domain" description="PA" evidence="3">
    <location>
        <begin position="206"/>
        <end position="287"/>
    </location>
</feature>
<proteinExistence type="inferred from homology"/>
<dbReference type="CDD" id="cd02121">
    <property type="entry name" value="PA_GCPII_like"/>
    <property type="match status" value="1"/>
</dbReference>
<dbReference type="STRING" id="126957.T1ISE6"/>
<keyword evidence="2" id="KW-0812">Transmembrane</keyword>
<dbReference type="eggNOG" id="KOG2195">
    <property type="taxonomic scope" value="Eukaryota"/>
</dbReference>
<dbReference type="HOGENOM" id="CLU_005688_2_1_1"/>
<keyword evidence="2" id="KW-1133">Transmembrane helix</keyword>
<dbReference type="InterPro" id="IPR007365">
    <property type="entry name" value="TFR-like_dimer_dom"/>
</dbReference>
<keyword evidence="2" id="KW-0472">Membrane</keyword>
<dbReference type="EMBL" id="JH431430">
    <property type="status" value="NOT_ANNOTATED_CDS"/>
    <property type="molecule type" value="Genomic_DNA"/>
</dbReference>
<feature type="transmembrane region" description="Helical" evidence="2">
    <location>
        <begin position="46"/>
        <end position="66"/>
    </location>
</feature>
<evidence type="ECO:0000313" key="6">
    <source>
        <dbReference type="EnsemblMetazoa" id="SMAR004015-PA"/>
    </source>
</evidence>
<dbReference type="PANTHER" id="PTHR10404:SF46">
    <property type="entry name" value="VACUOLAR PROTEIN SORTING-ASSOCIATED PROTEIN 70"/>
    <property type="match status" value="1"/>
</dbReference>
<dbReference type="GO" id="GO:0004180">
    <property type="term" value="F:carboxypeptidase activity"/>
    <property type="evidence" value="ECO:0007669"/>
    <property type="project" value="TreeGrafter"/>
</dbReference>
<dbReference type="SUPFAM" id="SSF52025">
    <property type="entry name" value="PA domain"/>
    <property type="match status" value="1"/>
</dbReference>
<dbReference type="Pfam" id="PF02225">
    <property type="entry name" value="PA"/>
    <property type="match status" value="1"/>
</dbReference>
<dbReference type="PhylomeDB" id="T1ISE6"/>
<organism evidence="6 7">
    <name type="scientific">Strigamia maritima</name>
    <name type="common">European centipede</name>
    <name type="synonym">Geophilus maritimus</name>
    <dbReference type="NCBI Taxonomy" id="126957"/>
    <lineage>
        <taxon>Eukaryota</taxon>
        <taxon>Metazoa</taxon>
        <taxon>Ecdysozoa</taxon>
        <taxon>Arthropoda</taxon>
        <taxon>Myriapoda</taxon>
        <taxon>Chilopoda</taxon>
        <taxon>Pleurostigmophora</taxon>
        <taxon>Geophilomorpha</taxon>
        <taxon>Linotaeniidae</taxon>
        <taxon>Strigamia</taxon>
    </lineage>
</organism>
<comment type="similarity">
    <text evidence="1">Belongs to the peptidase M28 family. M28B subfamily.</text>
</comment>
<evidence type="ECO:0000259" key="5">
    <source>
        <dbReference type="Pfam" id="PF04389"/>
    </source>
</evidence>
<dbReference type="Gene3D" id="1.20.930.40">
    <property type="entry name" value="Transferrin receptor-like, dimerisation domain"/>
    <property type="match status" value="1"/>
</dbReference>
<dbReference type="InterPro" id="IPR003137">
    <property type="entry name" value="PA_domain"/>
</dbReference>
<evidence type="ECO:0000256" key="2">
    <source>
        <dbReference type="SAM" id="Phobius"/>
    </source>
</evidence>
<dbReference type="OMA" id="AWISHFA"/>
<keyword evidence="7" id="KW-1185">Reference proteome</keyword>
<dbReference type="Pfam" id="PF04253">
    <property type="entry name" value="TFR_dimer"/>
    <property type="match status" value="1"/>
</dbReference>
<dbReference type="InterPro" id="IPR007484">
    <property type="entry name" value="Peptidase_M28"/>
</dbReference>
<dbReference type="Gene3D" id="3.50.30.30">
    <property type="match status" value="1"/>
</dbReference>